<evidence type="ECO:0000256" key="1">
    <source>
        <dbReference type="ARBA" id="ARBA00004651"/>
    </source>
</evidence>
<evidence type="ECO:0000313" key="8">
    <source>
        <dbReference type="EMBL" id="SEP17728.1"/>
    </source>
</evidence>
<dbReference type="EMBL" id="FOEE01000013">
    <property type="protein sequence ID" value="SEP17728.1"/>
    <property type="molecule type" value="Genomic_DNA"/>
</dbReference>
<dbReference type="InterPro" id="IPR042094">
    <property type="entry name" value="T2SS_GspF_sf"/>
</dbReference>
<dbReference type="PANTHER" id="PTHR35007:SF1">
    <property type="entry name" value="PILUS ASSEMBLY PROTEIN"/>
    <property type="match status" value="1"/>
</dbReference>
<feature type="transmembrane region" description="Helical" evidence="6">
    <location>
        <begin position="88"/>
        <end position="107"/>
    </location>
</feature>
<name>A0A1H8VS20_9ACTN</name>
<comment type="subcellular location">
    <subcellularLocation>
        <location evidence="1">Cell membrane</location>
        <topology evidence="1">Multi-pass membrane protein</topology>
    </subcellularLocation>
</comment>
<evidence type="ECO:0000259" key="7">
    <source>
        <dbReference type="Pfam" id="PF00482"/>
    </source>
</evidence>
<feature type="transmembrane region" description="Helical" evidence="6">
    <location>
        <begin position="7"/>
        <end position="28"/>
    </location>
</feature>
<feature type="domain" description="Type II secretion system protein GspF" evidence="7">
    <location>
        <begin position="149"/>
        <end position="273"/>
    </location>
</feature>
<keyword evidence="4 6" id="KW-1133">Transmembrane helix</keyword>
<sequence length="316" mass="32415">MGVVNTALLAVGLLAAGGGLALLVVVAVPAGPRRVPLSRLDPTVPAPTSSLAGAGAAAGAVVQRALVRRQRMAAGTAALERAGISMSLPDLVLVACLASVLLGALGAVTGGPLLGAVAAVLPPVITRIAVGLRIRRRQAAFADQLDDSLQLMASSLRAGHSLLRAVDAVSTQAAAPTGEEFARIVNETRVGRDLGMALDDVAARMGSDDFRWVAQAIAIHREVGGNLAEVLDVVSTTIRERNALRRQVKALSAEGKLSAIVLMALPFGVGGFIGLTNPDYLAAFTESFAGYGMLAAVVVLLLIGALWLKKTVSIRF</sequence>
<gene>
    <name evidence="8" type="ORF">SAMN05660991_03731</name>
</gene>
<evidence type="ECO:0000256" key="3">
    <source>
        <dbReference type="ARBA" id="ARBA00022692"/>
    </source>
</evidence>
<protein>
    <submittedName>
        <fullName evidence="8">Tight adherence protein B</fullName>
    </submittedName>
</protein>
<evidence type="ECO:0000256" key="5">
    <source>
        <dbReference type="ARBA" id="ARBA00023136"/>
    </source>
</evidence>
<evidence type="ECO:0000256" key="4">
    <source>
        <dbReference type="ARBA" id="ARBA00022989"/>
    </source>
</evidence>
<proteinExistence type="predicted"/>
<dbReference type="Pfam" id="PF00482">
    <property type="entry name" value="T2SSF"/>
    <property type="match status" value="1"/>
</dbReference>
<evidence type="ECO:0000313" key="9">
    <source>
        <dbReference type="Proteomes" id="UP000198960"/>
    </source>
</evidence>
<keyword evidence="3 6" id="KW-0812">Transmembrane</keyword>
<keyword evidence="5 6" id="KW-0472">Membrane</keyword>
<feature type="transmembrane region" description="Helical" evidence="6">
    <location>
        <begin position="288"/>
        <end position="308"/>
    </location>
</feature>
<feature type="transmembrane region" description="Helical" evidence="6">
    <location>
        <begin position="257"/>
        <end position="276"/>
    </location>
</feature>
<reference evidence="9" key="1">
    <citation type="submission" date="2016-10" db="EMBL/GenBank/DDBJ databases">
        <authorList>
            <person name="Varghese N."/>
            <person name="Submissions S."/>
        </authorList>
    </citation>
    <scope>NUCLEOTIDE SEQUENCE [LARGE SCALE GENOMIC DNA]</scope>
    <source>
        <strain evidence="9">DSM 45413</strain>
    </source>
</reference>
<evidence type="ECO:0000256" key="2">
    <source>
        <dbReference type="ARBA" id="ARBA00022475"/>
    </source>
</evidence>
<dbReference type="PANTHER" id="PTHR35007">
    <property type="entry name" value="INTEGRAL MEMBRANE PROTEIN-RELATED"/>
    <property type="match status" value="1"/>
</dbReference>
<dbReference type="GO" id="GO:0005886">
    <property type="term" value="C:plasma membrane"/>
    <property type="evidence" value="ECO:0007669"/>
    <property type="project" value="UniProtKB-SubCell"/>
</dbReference>
<feature type="transmembrane region" description="Helical" evidence="6">
    <location>
        <begin position="48"/>
        <end position="67"/>
    </location>
</feature>
<feature type="transmembrane region" description="Helical" evidence="6">
    <location>
        <begin position="113"/>
        <end position="130"/>
    </location>
</feature>
<organism evidence="8 9">
    <name type="scientific">Trujillonella endophytica</name>
    <dbReference type="NCBI Taxonomy" id="673521"/>
    <lineage>
        <taxon>Bacteria</taxon>
        <taxon>Bacillati</taxon>
        <taxon>Actinomycetota</taxon>
        <taxon>Actinomycetes</taxon>
        <taxon>Geodermatophilales</taxon>
        <taxon>Geodermatophilaceae</taxon>
        <taxon>Trujillonella</taxon>
    </lineage>
</organism>
<dbReference type="AlphaFoldDB" id="A0A1H8VS20"/>
<dbReference type="Proteomes" id="UP000198960">
    <property type="component" value="Unassembled WGS sequence"/>
</dbReference>
<keyword evidence="9" id="KW-1185">Reference proteome</keyword>
<dbReference type="STRING" id="673521.SAMN05660991_03731"/>
<evidence type="ECO:0000256" key="6">
    <source>
        <dbReference type="SAM" id="Phobius"/>
    </source>
</evidence>
<dbReference type="Gene3D" id="1.20.81.30">
    <property type="entry name" value="Type II secretion system (T2SS), domain F"/>
    <property type="match status" value="1"/>
</dbReference>
<keyword evidence="2" id="KW-1003">Cell membrane</keyword>
<dbReference type="InterPro" id="IPR018076">
    <property type="entry name" value="T2SS_GspF_dom"/>
</dbReference>
<accession>A0A1H8VS20</accession>